<keyword evidence="2" id="KW-1185">Reference proteome</keyword>
<sequence length="45" mass="5008">MHQQLRPGLLRVRSCGDVDLVPAVWARSRLMTVPIWSTSLFDAAG</sequence>
<dbReference type="EMBL" id="AEYX01000025">
    <property type="protein sequence ID" value="EGG48285.1"/>
    <property type="molecule type" value="Genomic_DNA"/>
</dbReference>
<comment type="caution">
    <text evidence="1">The sequence shown here is derived from an EMBL/GenBank/DDBJ whole genome shotgun (WGS) entry which is preliminary data.</text>
</comment>
<name>F3NE15_9ACTN</name>
<evidence type="ECO:0000313" key="2">
    <source>
        <dbReference type="Proteomes" id="UP000003022"/>
    </source>
</evidence>
<reference evidence="1 2" key="1">
    <citation type="journal article" date="2011" name="J. Bacteriol.">
        <title>Draft genome sequence of the marine bacterium Streptomyces griseoaurantiacus M045, which produces novel manumycin-type antibiotics with a pABA core component.</title>
        <authorList>
            <person name="Li F."/>
            <person name="Jiang P."/>
            <person name="Zheng H."/>
            <person name="Wang S."/>
            <person name="Zhao G."/>
            <person name="Qin S."/>
            <person name="Liu Z."/>
        </authorList>
    </citation>
    <scope>NUCLEOTIDE SEQUENCE [LARGE SCALE GENOMIC DNA]</scope>
    <source>
        <strain evidence="1 2">M045</strain>
    </source>
</reference>
<protein>
    <submittedName>
        <fullName evidence="1">Uncharacterized protein</fullName>
    </submittedName>
</protein>
<evidence type="ECO:0000313" key="1">
    <source>
        <dbReference type="EMBL" id="EGG48285.1"/>
    </source>
</evidence>
<gene>
    <name evidence="1" type="ORF">SGM_1379</name>
</gene>
<proteinExistence type="predicted"/>
<dbReference type="Proteomes" id="UP000003022">
    <property type="component" value="Unassembled WGS sequence"/>
</dbReference>
<accession>F3NE15</accession>
<dbReference type="AlphaFoldDB" id="F3NE15"/>
<organism evidence="1 2">
    <name type="scientific">Streptomyces griseoaurantiacus M045</name>
    <dbReference type="NCBI Taxonomy" id="996637"/>
    <lineage>
        <taxon>Bacteria</taxon>
        <taxon>Bacillati</taxon>
        <taxon>Actinomycetota</taxon>
        <taxon>Actinomycetes</taxon>
        <taxon>Kitasatosporales</taxon>
        <taxon>Streptomycetaceae</taxon>
        <taxon>Streptomyces</taxon>
        <taxon>Streptomyces aurantiacus group</taxon>
    </lineage>
</organism>